<dbReference type="STRING" id="504798.SAMN05421871_101412"/>
<protein>
    <submittedName>
        <fullName evidence="2">Uncharacterized protein</fullName>
    </submittedName>
</protein>
<keyword evidence="3" id="KW-1185">Reference proteome</keyword>
<accession>A0A1H0UH42</accession>
<sequence>MTRRIRHLPLSMWLRHPVRSGAVAFLARRGAQDHAEIEHEANGQAAASRVVGRRGRRIGRLCERSMTAAIRATWHLENALIADDRPHILGGRRSARHANAEKGWSATGRTARRDLVSTLRTIQRDQDAGVTVHQHSRSSVVTVFAYVLLAVDAVALFAVFSLLLNIDWAAPATAPLVTAAAFSVFGAGVQAKLAVELGKRIWSWRVASAHRAPDGLDPHDPAEEFPPRGFVVAVSATVLGLVSVFAALSILLRVRHEGELVGQVGVATVVGLVLAGCAIAAPWILVQQEAFDGSPLTRRAGALTRVVQAADESRFRALRLGDRDIAKARRLDARARRNYGRVELRVGQCYARRHRAILLARELGSVEIPSPRPDSTPPRAALPIRVPVDLGYLTTALDQSDTAIEEARAARAALTARLSPPAERFDPELYMS</sequence>
<evidence type="ECO:0000313" key="3">
    <source>
        <dbReference type="Proteomes" id="UP000199651"/>
    </source>
</evidence>
<feature type="transmembrane region" description="Helical" evidence="1">
    <location>
        <begin position="143"/>
        <end position="164"/>
    </location>
</feature>
<keyword evidence="1" id="KW-0472">Membrane</keyword>
<dbReference type="Proteomes" id="UP000199651">
    <property type="component" value="Unassembled WGS sequence"/>
</dbReference>
<organism evidence="2 3">
    <name type="scientific">Actinokineospora alba</name>
    <dbReference type="NCBI Taxonomy" id="504798"/>
    <lineage>
        <taxon>Bacteria</taxon>
        <taxon>Bacillati</taxon>
        <taxon>Actinomycetota</taxon>
        <taxon>Actinomycetes</taxon>
        <taxon>Pseudonocardiales</taxon>
        <taxon>Pseudonocardiaceae</taxon>
        <taxon>Actinokineospora</taxon>
    </lineage>
</organism>
<name>A0A1H0UH42_9PSEU</name>
<feature type="transmembrane region" description="Helical" evidence="1">
    <location>
        <begin position="264"/>
        <end position="286"/>
    </location>
</feature>
<dbReference type="AlphaFoldDB" id="A0A1H0UH42"/>
<evidence type="ECO:0000256" key="1">
    <source>
        <dbReference type="SAM" id="Phobius"/>
    </source>
</evidence>
<evidence type="ECO:0000313" key="2">
    <source>
        <dbReference type="EMBL" id="SDP65176.1"/>
    </source>
</evidence>
<dbReference type="EMBL" id="FNJB01000011">
    <property type="protein sequence ID" value="SDP65176.1"/>
    <property type="molecule type" value="Genomic_DNA"/>
</dbReference>
<gene>
    <name evidence="2" type="ORF">SAMN05192558_111169</name>
</gene>
<dbReference type="RefSeq" id="WP_091381788.1">
    <property type="nucleotide sequence ID" value="NZ_FNDV01000001.1"/>
</dbReference>
<keyword evidence="1" id="KW-0812">Transmembrane</keyword>
<proteinExistence type="predicted"/>
<reference evidence="3" key="1">
    <citation type="submission" date="2016-10" db="EMBL/GenBank/DDBJ databases">
        <authorList>
            <person name="Varghese N."/>
            <person name="Submissions S."/>
        </authorList>
    </citation>
    <scope>NUCLEOTIDE SEQUENCE [LARGE SCALE GENOMIC DNA]</scope>
    <source>
        <strain evidence="3">IBRC-M 10655</strain>
    </source>
</reference>
<keyword evidence="1" id="KW-1133">Transmembrane helix</keyword>
<dbReference type="OrthoDB" id="10005934at2"/>
<feature type="transmembrane region" description="Helical" evidence="1">
    <location>
        <begin position="230"/>
        <end position="252"/>
    </location>
</feature>